<protein>
    <submittedName>
        <fullName evidence="1">GAF domain-containing protein</fullName>
    </submittedName>
</protein>
<reference evidence="1" key="1">
    <citation type="journal article" date="2020" name="mSystems">
        <title>Genome- and Community-Level Interaction Insights into Carbon Utilization and Element Cycling Functions of Hydrothermarchaeota in Hydrothermal Sediment.</title>
        <authorList>
            <person name="Zhou Z."/>
            <person name="Liu Y."/>
            <person name="Xu W."/>
            <person name="Pan J."/>
            <person name="Luo Z.H."/>
            <person name="Li M."/>
        </authorList>
    </citation>
    <scope>NUCLEOTIDE SEQUENCE [LARGE SCALE GENOMIC DNA]</scope>
    <source>
        <strain evidence="1">SpSt-289</strain>
    </source>
</reference>
<accession>A0A7C1FQ84</accession>
<proteinExistence type="predicted"/>
<organism evidence="1">
    <name type="scientific">Caldilinea aerophila</name>
    <dbReference type="NCBI Taxonomy" id="133453"/>
    <lineage>
        <taxon>Bacteria</taxon>
        <taxon>Bacillati</taxon>
        <taxon>Chloroflexota</taxon>
        <taxon>Caldilineae</taxon>
        <taxon>Caldilineales</taxon>
        <taxon>Caldilineaceae</taxon>
        <taxon>Caldilinea</taxon>
    </lineage>
</organism>
<dbReference type="Gene3D" id="3.30.450.40">
    <property type="match status" value="2"/>
</dbReference>
<dbReference type="InterPro" id="IPR029016">
    <property type="entry name" value="GAF-like_dom_sf"/>
</dbReference>
<dbReference type="AlphaFoldDB" id="A0A7C1FQ84"/>
<comment type="caution">
    <text evidence="1">The sequence shown here is derived from an EMBL/GenBank/DDBJ whole genome shotgun (WGS) entry which is preliminary data.</text>
</comment>
<evidence type="ECO:0000313" key="1">
    <source>
        <dbReference type="EMBL" id="HDX30720.1"/>
    </source>
</evidence>
<sequence length="419" mass="46424">MTPSGIVSLAGLIVDQLTQIESVLDFTAQSNSARAGNEIGAAHFVKEQAPGYLDATERAAILSSVRELQRLIDRLLFLERCTSLFAAPLPLTEELTQLMDALWQRHPLAFAALVLGEAELGPYFYHDLRGVLDARRYLKKRCPLPLWGELAHALVRPLDSTEPDYLLINDIAREDRPKPEEFPWMPRRGSVLFLPLRKENIAIGALILGGGTPDYFADPELRLELVEFAQIAARVVIGAQIQEELQERSGQLVGLQLFTRVLAASQSSPRILSIVLNGIAELMSAKTVLIVFYRALIDEALVRLAMETPGARSLHELIYVSRSENDPVTLLNQLQRLLLWTIDAGQSLFLDPSQPLESPDNLYYNESGQALMTPIMVDDSPLGAIYIEAASDAPAYSEEDMVVMRTAVNMVAILLQRIG</sequence>
<dbReference type="EMBL" id="DSMG01000050">
    <property type="protein sequence ID" value="HDX30720.1"/>
    <property type="molecule type" value="Genomic_DNA"/>
</dbReference>
<name>A0A7C1FQ84_9CHLR</name>
<gene>
    <name evidence="1" type="ORF">ENQ20_04415</name>
</gene>
<dbReference type="SUPFAM" id="SSF55781">
    <property type="entry name" value="GAF domain-like"/>
    <property type="match status" value="2"/>
</dbReference>